<dbReference type="CDD" id="cd02440">
    <property type="entry name" value="AdoMet_MTases"/>
    <property type="match status" value="1"/>
</dbReference>
<keyword evidence="3" id="KW-1185">Reference proteome</keyword>
<dbReference type="InterPro" id="IPR029063">
    <property type="entry name" value="SAM-dependent_MTases_sf"/>
</dbReference>
<dbReference type="GO" id="GO:0008168">
    <property type="term" value="F:methyltransferase activity"/>
    <property type="evidence" value="ECO:0007669"/>
    <property type="project" value="UniProtKB-KW"/>
</dbReference>
<reference evidence="2 3" key="1">
    <citation type="submission" date="2021-02" db="EMBL/GenBank/DDBJ databases">
        <title>Streptomyces spirodelae sp. nov., isolated from duckweed.</title>
        <authorList>
            <person name="Saimee Y."/>
            <person name="Duangmal K."/>
        </authorList>
    </citation>
    <scope>NUCLEOTIDE SEQUENCE [LARGE SCALE GENOMIC DNA]</scope>
    <source>
        <strain evidence="2 3">DSM 42105</strain>
    </source>
</reference>
<dbReference type="Pfam" id="PF13649">
    <property type="entry name" value="Methyltransf_25"/>
    <property type="match status" value="1"/>
</dbReference>
<dbReference type="GO" id="GO:0032259">
    <property type="term" value="P:methylation"/>
    <property type="evidence" value="ECO:0007669"/>
    <property type="project" value="UniProtKB-KW"/>
</dbReference>
<keyword evidence="2" id="KW-0808">Transferase</keyword>
<evidence type="ECO:0000313" key="3">
    <source>
        <dbReference type="Proteomes" id="UP000721954"/>
    </source>
</evidence>
<dbReference type="SUPFAM" id="SSF53335">
    <property type="entry name" value="S-adenosyl-L-methionine-dependent methyltransferases"/>
    <property type="match status" value="1"/>
</dbReference>
<evidence type="ECO:0000313" key="2">
    <source>
        <dbReference type="EMBL" id="MBO8197752.1"/>
    </source>
</evidence>
<gene>
    <name evidence="2" type="ORF">JW613_05470</name>
</gene>
<evidence type="ECO:0000259" key="1">
    <source>
        <dbReference type="Pfam" id="PF13649"/>
    </source>
</evidence>
<dbReference type="Proteomes" id="UP000721954">
    <property type="component" value="Unassembled WGS sequence"/>
</dbReference>
<dbReference type="InterPro" id="IPR041698">
    <property type="entry name" value="Methyltransf_25"/>
</dbReference>
<organism evidence="2 3">
    <name type="scientific">Streptomyces smyrnaeus</name>
    <dbReference type="NCBI Taxonomy" id="1387713"/>
    <lineage>
        <taxon>Bacteria</taxon>
        <taxon>Bacillati</taxon>
        <taxon>Actinomycetota</taxon>
        <taxon>Actinomycetes</taxon>
        <taxon>Kitasatosporales</taxon>
        <taxon>Streptomycetaceae</taxon>
        <taxon>Streptomyces</taxon>
    </lineage>
</organism>
<dbReference type="EMBL" id="JAFFZM010000002">
    <property type="protein sequence ID" value="MBO8197752.1"/>
    <property type="molecule type" value="Genomic_DNA"/>
</dbReference>
<comment type="caution">
    <text evidence="2">The sequence shown here is derived from an EMBL/GenBank/DDBJ whole genome shotgun (WGS) entry which is preliminary data.</text>
</comment>
<name>A0ABS3XRZ9_9ACTN</name>
<dbReference type="RefSeq" id="WP_209209534.1">
    <property type="nucleotide sequence ID" value="NZ_JAFFZM010000002.1"/>
</dbReference>
<keyword evidence="2" id="KW-0489">Methyltransferase</keyword>
<feature type="domain" description="Methyltransferase" evidence="1">
    <location>
        <begin position="59"/>
        <end position="159"/>
    </location>
</feature>
<sequence length="261" mass="28267">MTSAAAHEARYQAHYASLLAPHYTWMLGGDPEAAVTAQLELLRGLGLPRKQPGAGSFAMDLGAGPGPGAVALARLGFTDVAAVDTSEELLDELVRHAGRTGAAQAVRPVHDDIRAHLATVPSRSAEAVLCLGDTLPHLPHRADVLALLVEICDVLAEGGSFVATYREQRHVARGTDRFLPVRSTADRILTCFLEYVDEDTVLVHDLLHTRDGDGWRLETSAYPKLRLTAEWLDEQCAAIGLRVRHHEIGPRGMHVLHAVKP</sequence>
<proteinExistence type="predicted"/>
<protein>
    <submittedName>
        <fullName evidence="2">Class I SAM-dependent methyltransferase</fullName>
    </submittedName>
</protein>
<accession>A0ABS3XRZ9</accession>
<dbReference type="Gene3D" id="3.40.50.150">
    <property type="entry name" value="Vaccinia Virus protein VP39"/>
    <property type="match status" value="1"/>
</dbReference>
<dbReference type="GeneID" id="96258048"/>